<dbReference type="GO" id="GO:0000027">
    <property type="term" value="P:ribosomal large subunit assembly"/>
    <property type="evidence" value="ECO:0007669"/>
    <property type="project" value="TreeGrafter"/>
</dbReference>
<dbReference type="SUPFAM" id="SSF160369">
    <property type="entry name" value="Ribosomal protein L10-like"/>
    <property type="match status" value="1"/>
</dbReference>
<evidence type="ECO:0000256" key="2">
    <source>
        <dbReference type="ARBA" id="ARBA00022980"/>
    </source>
</evidence>
<dbReference type="AlphaFoldDB" id="A0A1R2CS50"/>
<comment type="similarity">
    <text evidence="1">Belongs to the universal ribosomal protein uL10 family.</text>
</comment>
<dbReference type="Pfam" id="PF00428">
    <property type="entry name" value="Ribosomal_60s"/>
    <property type="match status" value="1"/>
</dbReference>
<dbReference type="InterPro" id="IPR043164">
    <property type="entry name" value="Ribosomal_uL10-like_insert_sf"/>
</dbReference>
<dbReference type="InterPro" id="IPR040637">
    <property type="entry name" value="Ribosomal_uL10-like_insert"/>
</dbReference>
<evidence type="ECO:0000259" key="5">
    <source>
        <dbReference type="Pfam" id="PF17777"/>
    </source>
</evidence>
<dbReference type="Gene3D" id="3.30.70.1730">
    <property type="match status" value="1"/>
</dbReference>
<gene>
    <name evidence="6" type="ORF">SteCoe_5574</name>
</gene>
<evidence type="ECO:0000313" key="6">
    <source>
        <dbReference type="EMBL" id="OMJ91793.1"/>
    </source>
</evidence>
<feature type="domain" description="Large ribosomal subunit protein uL10-like insertion" evidence="5">
    <location>
        <begin position="126"/>
        <end position="195"/>
    </location>
</feature>
<feature type="compositionally biased region" description="Gly residues" evidence="4">
    <location>
        <begin position="324"/>
        <end position="334"/>
    </location>
</feature>
<proteinExistence type="inferred from homology"/>
<evidence type="ECO:0000313" key="7">
    <source>
        <dbReference type="Proteomes" id="UP000187209"/>
    </source>
</evidence>
<dbReference type="InterPro" id="IPR050323">
    <property type="entry name" value="Ribosomal_protein_uL10"/>
</dbReference>
<accession>A0A1R2CS50</accession>
<dbReference type="InterPro" id="IPR030670">
    <property type="entry name" value="uL10_eukaryotes"/>
</dbReference>
<comment type="caution">
    <text evidence="6">The sequence shown here is derived from an EMBL/GenBank/DDBJ whole genome shotgun (WGS) entry which is preliminary data.</text>
</comment>
<dbReference type="OrthoDB" id="289442at2759"/>
<protein>
    <recommendedName>
        <fullName evidence="5">Large ribosomal subunit protein uL10-like insertion domain-containing protein</fullName>
    </recommendedName>
</protein>
<dbReference type="PANTHER" id="PTHR45699:SF3">
    <property type="entry name" value="LARGE RIBOSOMAL SUBUNIT PROTEIN UL10"/>
    <property type="match status" value="1"/>
</dbReference>
<evidence type="ECO:0000256" key="4">
    <source>
        <dbReference type="SAM" id="MobiDB-lite"/>
    </source>
</evidence>
<dbReference type="FunFam" id="3.90.105.20:FF:000001">
    <property type="entry name" value="60S acidic ribosomal protein P0"/>
    <property type="match status" value="1"/>
</dbReference>
<feature type="compositionally biased region" description="Low complexity" evidence="4">
    <location>
        <begin position="295"/>
        <end position="306"/>
    </location>
</feature>
<feature type="region of interest" description="Disordered" evidence="4">
    <location>
        <begin position="295"/>
        <end position="334"/>
    </location>
</feature>
<dbReference type="GO" id="GO:0002181">
    <property type="term" value="P:cytoplasmic translation"/>
    <property type="evidence" value="ECO:0007669"/>
    <property type="project" value="TreeGrafter"/>
</dbReference>
<dbReference type="GO" id="GO:0022625">
    <property type="term" value="C:cytosolic large ribosomal subunit"/>
    <property type="evidence" value="ECO:0007669"/>
    <property type="project" value="TreeGrafter"/>
</dbReference>
<dbReference type="GO" id="GO:0070180">
    <property type="term" value="F:large ribosomal subunit rRNA binding"/>
    <property type="evidence" value="ECO:0007669"/>
    <property type="project" value="TreeGrafter"/>
</dbReference>
<dbReference type="PIRSF" id="PIRSF039087">
    <property type="entry name" value="L10E"/>
    <property type="match status" value="1"/>
</dbReference>
<keyword evidence="2" id="KW-0689">Ribosomal protein</keyword>
<dbReference type="Proteomes" id="UP000187209">
    <property type="component" value="Unassembled WGS sequence"/>
</dbReference>
<dbReference type="EMBL" id="MPUH01000074">
    <property type="protein sequence ID" value="OMJ91793.1"/>
    <property type="molecule type" value="Genomic_DNA"/>
</dbReference>
<dbReference type="PANTHER" id="PTHR45699">
    <property type="entry name" value="60S ACIDIC RIBOSOMAL PROTEIN P0"/>
    <property type="match status" value="1"/>
</dbReference>
<dbReference type="GO" id="GO:0003735">
    <property type="term" value="F:structural constituent of ribosome"/>
    <property type="evidence" value="ECO:0007669"/>
    <property type="project" value="TreeGrafter"/>
</dbReference>
<sequence length="334" mass="36393">MAATKEDKRAFWEKLWKLLEEYPTVLMCDANNVGSNQLQTIRSKIRGKAVMLFGKNTLIRAGIKHRMEAPVHSHDDYEQRHKTWYKMDQLKELLPLIKGNVGMIFCKTDTDKILDAIEESKVPAEAKAGTVSPVDVFVPPGPTGMDPSQTAFFQALGISTKINKGQIEIVAQIQVIEKDKRVGNSEAVLLKKLNIKPFHFGLKVLKVYDNGSVYDAGVLKLTPDTILTKFMNGVRNITALSLEVGIPTVVSAPHSVISGFKNLVALAYGGNYTFAQGAGLLDVLKDPSKLASLAAPTSAAPTTVTAAKEEAKKEEPADEEAGIDMGGMFGDDDY</sequence>
<reference evidence="6 7" key="1">
    <citation type="submission" date="2016-11" db="EMBL/GenBank/DDBJ databases">
        <title>The macronuclear genome of Stentor coeruleus: a giant cell with tiny introns.</title>
        <authorList>
            <person name="Slabodnick M."/>
            <person name="Ruby J.G."/>
            <person name="Reiff S.B."/>
            <person name="Swart E.C."/>
            <person name="Gosai S."/>
            <person name="Prabakaran S."/>
            <person name="Witkowska E."/>
            <person name="Larue G.E."/>
            <person name="Fisher S."/>
            <person name="Freeman R.M."/>
            <person name="Gunawardena J."/>
            <person name="Chu W."/>
            <person name="Stover N.A."/>
            <person name="Gregory B.D."/>
            <person name="Nowacki M."/>
            <person name="Derisi J."/>
            <person name="Roy S.W."/>
            <person name="Marshall W.F."/>
            <person name="Sood P."/>
        </authorList>
    </citation>
    <scope>NUCLEOTIDE SEQUENCE [LARGE SCALE GENOMIC DNA]</scope>
    <source>
        <strain evidence="6">WM001</strain>
    </source>
</reference>
<dbReference type="Pfam" id="PF17777">
    <property type="entry name" value="RL10P_insert"/>
    <property type="match status" value="1"/>
</dbReference>
<evidence type="ECO:0000256" key="3">
    <source>
        <dbReference type="ARBA" id="ARBA00023274"/>
    </source>
</evidence>
<name>A0A1R2CS50_9CILI</name>
<organism evidence="6 7">
    <name type="scientific">Stentor coeruleus</name>
    <dbReference type="NCBI Taxonomy" id="5963"/>
    <lineage>
        <taxon>Eukaryota</taxon>
        <taxon>Sar</taxon>
        <taxon>Alveolata</taxon>
        <taxon>Ciliophora</taxon>
        <taxon>Postciliodesmatophora</taxon>
        <taxon>Heterotrichea</taxon>
        <taxon>Heterotrichida</taxon>
        <taxon>Stentoridae</taxon>
        <taxon>Stentor</taxon>
    </lineage>
</organism>
<dbReference type="InterPro" id="IPR043141">
    <property type="entry name" value="Ribosomal_uL10-like_sf"/>
</dbReference>
<evidence type="ECO:0000256" key="1">
    <source>
        <dbReference type="ARBA" id="ARBA00008889"/>
    </source>
</evidence>
<dbReference type="Pfam" id="PF00466">
    <property type="entry name" value="Ribosomal_L10"/>
    <property type="match status" value="1"/>
</dbReference>
<dbReference type="InterPro" id="IPR001790">
    <property type="entry name" value="Ribosomal_uL10"/>
</dbReference>
<keyword evidence="7" id="KW-1185">Reference proteome</keyword>
<dbReference type="CDD" id="cd05795">
    <property type="entry name" value="Ribosomal_P0_L10e"/>
    <property type="match status" value="1"/>
</dbReference>
<dbReference type="Gene3D" id="3.90.105.20">
    <property type="match status" value="1"/>
</dbReference>
<keyword evidence="3" id="KW-0687">Ribonucleoprotein</keyword>